<dbReference type="RefSeq" id="WP_184783715.1">
    <property type="nucleotide sequence ID" value="NZ_JACHMG010000001.1"/>
</dbReference>
<accession>A0A840J5S0</accession>
<dbReference type="Proteomes" id="UP000581769">
    <property type="component" value="Unassembled WGS sequence"/>
</dbReference>
<dbReference type="AlphaFoldDB" id="A0A840J5S0"/>
<dbReference type="SUPFAM" id="SSF52091">
    <property type="entry name" value="SpoIIaa-like"/>
    <property type="match status" value="1"/>
</dbReference>
<dbReference type="PROSITE" id="PS50801">
    <property type="entry name" value="STAS"/>
    <property type="match status" value="1"/>
</dbReference>
<dbReference type="Gene3D" id="3.30.750.24">
    <property type="entry name" value="STAS domain"/>
    <property type="match status" value="1"/>
</dbReference>
<sequence>MGTDRPTSDTVVLRVGGDVDYASTPRLHQQLQDRLHGTISTLVIDLTDVSFLGSAGLRALELAYLLGRERGVRVSVRPPAAPTVRRVIRMFPMQFATAIEPA</sequence>
<dbReference type="InterPro" id="IPR002645">
    <property type="entry name" value="STAS_dom"/>
</dbReference>
<dbReference type="Pfam" id="PF01740">
    <property type="entry name" value="STAS"/>
    <property type="match status" value="1"/>
</dbReference>
<evidence type="ECO:0000259" key="1">
    <source>
        <dbReference type="PROSITE" id="PS50801"/>
    </source>
</evidence>
<evidence type="ECO:0000313" key="2">
    <source>
        <dbReference type="EMBL" id="MBB4689133.1"/>
    </source>
</evidence>
<keyword evidence="3" id="KW-1185">Reference proteome</keyword>
<name>A0A840J5S0_9PSEU</name>
<comment type="caution">
    <text evidence="2">The sequence shown here is derived from an EMBL/GenBank/DDBJ whole genome shotgun (WGS) entry which is preliminary data.</text>
</comment>
<dbReference type="EMBL" id="JACHMG010000001">
    <property type="protein sequence ID" value="MBB4689133.1"/>
    <property type="molecule type" value="Genomic_DNA"/>
</dbReference>
<gene>
    <name evidence="2" type="ORF">BJY18_006618</name>
</gene>
<organism evidence="2 3">
    <name type="scientific">Amycolatopsis jiangsuensis</name>
    <dbReference type="NCBI Taxonomy" id="1181879"/>
    <lineage>
        <taxon>Bacteria</taxon>
        <taxon>Bacillati</taxon>
        <taxon>Actinomycetota</taxon>
        <taxon>Actinomycetes</taxon>
        <taxon>Pseudonocardiales</taxon>
        <taxon>Pseudonocardiaceae</taxon>
        <taxon>Amycolatopsis</taxon>
    </lineage>
</organism>
<dbReference type="InterPro" id="IPR036513">
    <property type="entry name" value="STAS_dom_sf"/>
</dbReference>
<evidence type="ECO:0000313" key="3">
    <source>
        <dbReference type="Proteomes" id="UP000581769"/>
    </source>
</evidence>
<proteinExistence type="predicted"/>
<protein>
    <submittedName>
        <fullName evidence="2">Anti-anti-sigma factor</fullName>
    </submittedName>
</protein>
<dbReference type="CDD" id="cd07043">
    <property type="entry name" value="STAS_anti-anti-sigma_factors"/>
    <property type="match status" value="1"/>
</dbReference>
<reference evidence="2 3" key="1">
    <citation type="submission" date="2020-08" db="EMBL/GenBank/DDBJ databases">
        <title>Sequencing the genomes of 1000 actinobacteria strains.</title>
        <authorList>
            <person name="Klenk H.-P."/>
        </authorList>
    </citation>
    <scope>NUCLEOTIDE SEQUENCE [LARGE SCALE GENOMIC DNA]</scope>
    <source>
        <strain evidence="2 3">DSM 45859</strain>
    </source>
</reference>
<feature type="domain" description="STAS" evidence="1">
    <location>
        <begin position="9"/>
        <end position="102"/>
    </location>
</feature>